<dbReference type="RefSeq" id="WP_139602767.1">
    <property type="nucleotide sequence ID" value="NZ_VDCQ01000016.1"/>
</dbReference>
<sequence>MEFMSKWVWQQMTDEAPSILQTPVPDGYTSDGFAAAALKQCGVIATAGHRLRTVGRRIFLISLFLPGERLPEAERLKQMRRSWSNG</sequence>
<evidence type="ECO:0000313" key="2">
    <source>
        <dbReference type="Proteomes" id="UP000307943"/>
    </source>
</evidence>
<proteinExistence type="predicted"/>
<dbReference type="AlphaFoldDB" id="A0A5C4T9Y7"/>
<protein>
    <submittedName>
        <fullName evidence="1">Uncharacterized protein</fullName>
    </submittedName>
</protein>
<organism evidence="1 2">
    <name type="scientific">Paenibacillus hemerocallicola</name>
    <dbReference type="NCBI Taxonomy" id="1172614"/>
    <lineage>
        <taxon>Bacteria</taxon>
        <taxon>Bacillati</taxon>
        <taxon>Bacillota</taxon>
        <taxon>Bacilli</taxon>
        <taxon>Bacillales</taxon>
        <taxon>Paenibacillaceae</taxon>
        <taxon>Paenibacillus</taxon>
    </lineage>
</organism>
<accession>A0A5C4T9Y7</accession>
<dbReference type="EMBL" id="VDCQ01000016">
    <property type="protein sequence ID" value="TNJ65705.1"/>
    <property type="molecule type" value="Genomic_DNA"/>
</dbReference>
<comment type="caution">
    <text evidence="1">The sequence shown here is derived from an EMBL/GenBank/DDBJ whole genome shotgun (WGS) entry which is preliminary data.</text>
</comment>
<name>A0A5C4T9Y7_9BACL</name>
<evidence type="ECO:0000313" key="1">
    <source>
        <dbReference type="EMBL" id="TNJ65705.1"/>
    </source>
</evidence>
<dbReference type="Proteomes" id="UP000307943">
    <property type="component" value="Unassembled WGS sequence"/>
</dbReference>
<gene>
    <name evidence="1" type="ORF">FE784_13705</name>
</gene>
<keyword evidence="2" id="KW-1185">Reference proteome</keyword>
<reference evidence="1 2" key="1">
    <citation type="submission" date="2019-05" db="EMBL/GenBank/DDBJ databases">
        <title>We sequenced the genome of Paenibacillus hemerocallicola KCTC 33185 for further insight into its adaptation and study the phylogeny of Paenibacillus.</title>
        <authorList>
            <person name="Narsing Rao M.P."/>
        </authorList>
    </citation>
    <scope>NUCLEOTIDE SEQUENCE [LARGE SCALE GENOMIC DNA]</scope>
    <source>
        <strain evidence="1 2">KCTC 33185</strain>
    </source>
</reference>